<accession>A0A0F7SU61</accession>
<protein>
    <recommendedName>
        <fullName evidence="4">Chitobiosyldiphosphodolichol beta-mannosyltransferase</fullName>
        <ecNumber evidence="3">2.4.1.142</ecNumber>
    </recommendedName>
</protein>
<reference evidence="13" key="1">
    <citation type="submission" date="2014-08" db="EMBL/GenBank/DDBJ databases">
        <authorList>
            <person name="Sharma Rahul"/>
            <person name="Thines Marco"/>
        </authorList>
    </citation>
    <scope>NUCLEOTIDE SEQUENCE</scope>
</reference>
<evidence type="ECO:0000256" key="9">
    <source>
        <dbReference type="ARBA" id="ARBA00022989"/>
    </source>
</evidence>
<evidence type="ECO:0000256" key="12">
    <source>
        <dbReference type="SAM" id="Phobius"/>
    </source>
</evidence>
<keyword evidence="10 12" id="KW-0472">Membrane</keyword>
<evidence type="ECO:0000256" key="3">
    <source>
        <dbReference type="ARBA" id="ARBA00012611"/>
    </source>
</evidence>
<name>A0A0F7SU61_PHARH</name>
<feature type="transmembrane region" description="Helical" evidence="12">
    <location>
        <begin position="118"/>
        <end position="140"/>
    </location>
</feature>
<evidence type="ECO:0000313" key="13">
    <source>
        <dbReference type="EMBL" id="CED84249.1"/>
    </source>
</evidence>
<dbReference type="PANTHER" id="PTHR13036:SF0">
    <property type="entry name" value="CHITOBIOSYLDIPHOSPHODOLICHOL BETA-MANNOSYLTRANSFERASE"/>
    <property type="match status" value="1"/>
</dbReference>
<organism evidence="13">
    <name type="scientific">Phaffia rhodozyma</name>
    <name type="common">Yeast</name>
    <name type="synonym">Xanthophyllomyces dendrorhous</name>
    <dbReference type="NCBI Taxonomy" id="264483"/>
    <lineage>
        <taxon>Eukaryota</taxon>
        <taxon>Fungi</taxon>
        <taxon>Dikarya</taxon>
        <taxon>Basidiomycota</taxon>
        <taxon>Agaricomycotina</taxon>
        <taxon>Tremellomycetes</taxon>
        <taxon>Cystofilobasidiales</taxon>
        <taxon>Mrakiaceae</taxon>
        <taxon>Phaffia</taxon>
    </lineage>
</organism>
<evidence type="ECO:0000256" key="6">
    <source>
        <dbReference type="ARBA" id="ARBA00022679"/>
    </source>
</evidence>
<keyword evidence="5 13" id="KW-0328">Glycosyltransferase</keyword>
<proteinExistence type="predicted"/>
<dbReference type="GO" id="GO:0004578">
    <property type="term" value="F:chitobiosyldiphosphodolichol beta-mannosyltransferase activity"/>
    <property type="evidence" value="ECO:0007669"/>
    <property type="project" value="UniProtKB-EC"/>
</dbReference>
<keyword evidence="7 12" id="KW-0812">Transmembrane</keyword>
<evidence type="ECO:0000256" key="11">
    <source>
        <dbReference type="ARBA" id="ARBA00024899"/>
    </source>
</evidence>
<evidence type="ECO:0000256" key="4">
    <source>
        <dbReference type="ARBA" id="ARBA00015841"/>
    </source>
</evidence>
<dbReference type="Pfam" id="PF13692">
    <property type="entry name" value="Glyco_trans_1_4"/>
    <property type="match status" value="1"/>
</dbReference>
<evidence type="ECO:0000256" key="2">
    <source>
        <dbReference type="ARBA" id="ARBA00004922"/>
    </source>
</evidence>
<evidence type="ECO:0000256" key="8">
    <source>
        <dbReference type="ARBA" id="ARBA00022824"/>
    </source>
</evidence>
<keyword evidence="8" id="KW-0256">Endoplasmic reticulum</keyword>
<dbReference type="AlphaFoldDB" id="A0A0F7SU61"/>
<evidence type="ECO:0000256" key="10">
    <source>
        <dbReference type="ARBA" id="ARBA00023136"/>
    </source>
</evidence>
<comment type="subcellular location">
    <subcellularLocation>
        <location evidence="1">Endoplasmic reticulum membrane</location>
        <topology evidence="1">Single-pass membrane protein</topology>
    </subcellularLocation>
</comment>
<sequence length="526" mass="58146">METSLPTDSTVKSVIVVLGSIPIGLAVILLVWLAKVWIVPVPTRPTRNVVLLVLGDLGRSPRMMYHAKSFADHGFQTTLVGFSEKGSNILPSLLSLPNFQSIVLPNPPKILTKAPRSAFLVVGPLKVLFQLVSILEVLLWKLEDPPEFIFVQNPPSIPTLAIAQLVCLVRGSKLIIDWHNLGYSILALKLGPDHTLVKIAKMFERIFGKNAYAHLFVTKAMRDWACKEWNLQGKKAVLHDRPPEHFHSCDPAETHDLFTRLFPTFPSNLKSFLPSTSLPRSTPLTDLQSPSTLSRTSASSFASVDPIPVFRGDRPAVLISSTSWTPDEDFSILLEALSLYEQTAREEGKGERRLPKVVMVISGKGPGRAQFEKEVAERKESEGWEFVRVWCCWVHVEDYPKLLGSADLGISLHSSSSALDLPMKIVDMFGCGLPVCSLNFACLSELVRDGQNGYVFSTASELASRLSELLRDFPSSAQSTGRLSEFRQVIQGDQRRLGSWSSNWDRVVRPLVIKGTAGGVEVLSEA</sequence>
<comment type="pathway">
    <text evidence="2">Protein modification; protein glycosylation.</text>
</comment>
<dbReference type="GO" id="GO:0005789">
    <property type="term" value="C:endoplasmic reticulum membrane"/>
    <property type="evidence" value="ECO:0007669"/>
    <property type="project" value="UniProtKB-SubCell"/>
</dbReference>
<feature type="transmembrane region" description="Helical" evidence="12">
    <location>
        <begin position="14"/>
        <end position="38"/>
    </location>
</feature>
<evidence type="ECO:0000256" key="7">
    <source>
        <dbReference type="ARBA" id="ARBA00022692"/>
    </source>
</evidence>
<evidence type="ECO:0000256" key="5">
    <source>
        <dbReference type="ARBA" id="ARBA00022676"/>
    </source>
</evidence>
<keyword evidence="6 13" id="KW-0808">Transferase</keyword>
<dbReference type="Gene3D" id="3.40.50.2000">
    <property type="entry name" value="Glycogen Phosphorylase B"/>
    <property type="match status" value="1"/>
</dbReference>
<dbReference type="SUPFAM" id="SSF53756">
    <property type="entry name" value="UDP-Glycosyltransferase/glycogen phosphorylase"/>
    <property type="match status" value="1"/>
</dbReference>
<dbReference type="EC" id="2.4.1.142" evidence="3"/>
<evidence type="ECO:0000256" key="1">
    <source>
        <dbReference type="ARBA" id="ARBA00004389"/>
    </source>
</evidence>
<comment type="function">
    <text evidence="11">Participates in the formation of the lipid-linked precursor oligosaccharide for N-glycosylation. Involved in assembling the dolichol-pyrophosphate-GlcNAc(2)-Man(5) intermediate on the cytoplasmic surface of the ER.</text>
</comment>
<dbReference type="PANTHER" id="PTHR13036">
    <property type="entry name" value="BETA1,4 MANNOSYLTRANSFERASE"/>
    <property type="match status" value="1"/>
</dbReference>
<dbReference type="InterPro" id="IPR026051">
    <property type="entry name" value="ALG1-like"/>
</dbReference>
<dbReference type="EMBL" id="LN483157">
    <property type="protein sequence ID" value="CED84249.1"/>
    <property type="molecule type" value="Genomic_DNA"/>
</dbReference>
<keyword evidence="9 12" id="KW-1133">Transmembrane helix</keyword>